<feature type="compositionally biased region" description="Polar residues" evidence="1">
    <location>
        <begin position="90"/>
        <end position="99"/>
    </location>
</feature>
<protein>
    <submittedName>
        <fullName evidence="2">Uncharacterized protein</fullName>
    </submittedName>
</protein>
<sequence>MQKWSQFAETVRLVMRRTKIFLTIILVTLVSPATRPAGIIFDVSKYRCPMIQPATTTHHPRPPTIRRSAAQPSQLRADVPAAPSSEKRSSPSNAATSEYGTCGKLHMIDQRCRKSLTVKPSS</sequence>
<dbReference type="Proteomes" id="UP001341840">
    <property type="component" value="Unassembled WGS sequence"/>
</dbReference>
<proteinExistence type="predicted"/>
<evidence type="ECO:0000313" key="3">
    <source>
        <dbReference type="Proteomes" id="UP001341840"/>
    </source>
</evidence>
<keyword evidence="3" id="KW-1185">Reference proteome</keyword>
<name>A0ABU6UE29_9FABA</name>
<evidence type="ECO:0000313" key="2">
    <source>
        <dbReference type="EMBL" id="MED6158875.1"/>
    </source>
</evidence>
<organism evidence="2 3">
    <name type="scientific">Stylosanthes scabra</name>
    <dbReference type="NCBI Taxonomy" id="79078"/>
    <lineage>
        <taxon>Eukaryota</taxon>
        <taxon>Viridiplantae</taxon>
        <taxon>Streptophyta</taxon>
        <taxon>Embryophyta</taxon>
        <taxon>Tracheophyta</taxon>
        <taxon>Spermatophyta</taxon>
        <taxon>Magnoliopsida</taxon>
        <taxon>eudicotyledons</taxon>
        <taxon>Gunneridae</taxon>
        <taxon>Pentapetalae</taxon>
        <taxon>rosids</taxon>
        <taxon>fabids</taxon>
        <taxon>Fabales</taxon>
        <taxon>Fabaceae</taxon>
        <taxon>Papilionoideae</taxon>
        <taxon>50 kb inversion clade</taxon>
        <taxon>dalbergioids sensu lato</taxon>
        <taxon>Dalbergieae</taxon>
        <taxon>Pterocarpus clade</taxon>
        <taxon>Stylosanthes</taxon>
    </lineage>
</organism>
<accession>A0ABU6UE29</accession>
<dbReference type="EMBL" id="JASCZI010121013">
    <property type="protein sequence ID" value="MED6158875.1"/>
    <property type="molecule type" value="Genomic_DNA"/>
</dbReference>
<reference evidence="2 3" key="1">
    <citation type="journal article" date="2023" name="Plants (Basel)">
        <title>Bridging the Gap: Combining Genomics and Transcriptomics Approaches to Understand Stylosanthes scabra, an Orphan Legume from the Brazilian Caatinga.</title>
        <authorList>
            <person name="Ferreira-Neto J.R.C."/>
            <person name="da Silva M.D."/>
            <person name="Binneck E."/>
            <person name="de Melo N.F."/>
            <person name="da Silva R.H."/>
            <person name="de Melo A.L.T.M."/>
            <person name="Pandolfi V."/>
            <person name="Bustamante F.O."/>
            <person name="Brasileiro-Vidal A.C."/>
            <person name="Benko-Iseppon A.M."/>
        </authorList>
    </citation>
    <scope>NUCLEOTIDE SEQUENCE [LARGE SCALE GENOMIC DNA]</scope>
    <source>
        <tissue evidence="2">Leaves</tissue>
    </source>
</reference>
<gene>
    <name evidence="2" type="ORF">PIB30_037051</name>
</gene>
<comment type="caution">
    <text evidence="2">The sequence shown here is derived from an EMBL/GenBank/DDBJ whole genome shotgun (WGS) entry which is preliminary data.</text>
</comment>
<evidence type="ECO:0000256" key="1">
    <source>
        <dbReference type="SAM" id="MobiDB-lite"/>
    </source>
</evidence>
<feature type="region of interest" description="Disordered" evidence="1">
    <location>
        <begin position="53"/>
        <end position="101"/>
    </location>
</feature>